<reference evidence="4 6" key="1">
    <citation type="submission" date="2023-10" db="EMBL/GenBank/DDBJ databases">
        <title>Genomes of two closely related lineages of the louse Polyplax serrata with different host specificities.</title>
        <authorList>
            <person name="Martinu J."/>
            <person name="Tarabai H."/>
            <person name="Stefka J."/>
            <person name="Hypsa V."/>
        </authorList>
    </citation>
    <scope>NUCLEOTIDE SEQUENCE [LARGE SCALE GENOMIC DNA]</scope>
    <source>
        <strain evidence="3">98ZLc_SE</strain>
        <strain evidence="4">HR10_N</strain>
    </source>
</reference>
<evidence type="ECO:0000313" key="4">
    <source>
        <dbReference type="EMBL" id="KAK6642991.1"/>
    </source>
</evidence>
<feature type="region of interest" description="Disordered" evidence="1">
    <location>
        <begin position="1"/>
        <end position="58"/>
    </location>
</feature>
<name>A0AAN8SCL2_POLSC</name>
<feature type="region of interest" description="Disordered" evidence="1">
    <location>
        <begin position="266"/>
        <end position="291"/>
    </location>
</feature>
<feature type="transmembrane region" description="Helical" evidence="2">
    <location>
        <begin position="119"/>
        <end position="142"/>
    </location>
</feature>
<organism evidence="4 6">
    <name type="scientific">Polyplax serrata</name>
    <name type="common">Common mouse louse</name>
    <dbReference type="NCBI Taxonomy" id="468196"/>
    <lineage>
        <taxon>Eukaryota</taxon>
        <taxon>Metazoa</taxon>
        <taxon>Ecdysozoa</taxon>
        <taxon>Arthropoda</taxon>
        <taxon>Hexapoda</taxon>
        <taxon>Insecta</taxon>
        <taxon>Pterygota</taxon>
        <taxon>Neoptera</taxon>
        <taxon>Paraneoptera</taxon>
        <taxon>Psocodea</taxon>
        <taxon>Troctomorpha</taxon>
        <taxon>Phthiraptera</taxon>
        <taxon>Anoplura</taxon>
        <taxon>Polyplacidae</taxon>
        <taxon>Polyplax</taxon>
    </lineage>
</organism>
<evidence type="ECO:0000256" key="1">
    <source>
        <dbReference type="SAM" id="MobiDB-lite"/>
    </source>
</evidence>
<dbReference type="EMBL" id="JAWJWE010000002">
    <property type="protein sequence ID" value="KAK6642991.1"/>
    <property type="molecule type" value="Genomic_DNA"/>
</dbReference>
<evidence type="ECO:0000256" key="2">
    <source>
        <dbReference type="SAM" id="Phobius"/>
    </source>
</evidence>
<gene>
    <name evidence="4" type="ORF">RUM43_004494</name>
    <name evidence="3" type="ORF">RUM44_011047</name>
</gene>
<sequence length="291" mass="31916">MLRPSRHPYQATTLPQPHLHVRNPWVEKPESSTNSSCGSRSGRTRHTTSQPTSEWLLPRNQTLSHQGPLLNQQIQPVIVSARGPGSAVSTTRESSGGVSAAGGIGSCGGQCIACETFCYYFLQVIFIAGILTGIALTIAGSVLHGNQREGDLVVLMYIGVLLVLVCILLLSVHCCVRRNVKQRKRALRMTLMDGSRRLVHPVSGDFTAIPVQDFTADANYRNSFAETNLNEFEVADSSRAQLNVIPNPTYNYQYRQSTTNRSGGFQMNAGRPAHDWGRSSHPTGVHRSSFR</sequence>
<accession>A0AAN8SCL2</accession>
<dbReference type="Proteomes" id="UP001372834">
    <property type="component" value="Unassembled WGS sequence"/>
</dbReference>
<feature type="compositionally biased region" description="Low complexity" evidence="1">
    <location>
        <begin position="31"/>
        <end position="41"/>
    </location>
</feature>
<protein>
    <submittedName>
        <fullName evidence="4">Uncharacterized protein</fullName>
    </submittedName>
</protein>
<dbReference type="AlphaFoldDB" id="A0AAN8SCL2"/>
<dbReference type="Proteomes" id="UP001359485">
    <property type="component" value="Unassembled WGS sequence"/>
</dbReference>
<keyword evidence="2" id="KW-0812">Transmembrane</keyword>
<keyword evidence="2" id="KW-0472">Membrane</keyword>
<evidence type="ECO:0000313" key="5">
    <source>
        <dbReference type="Proteomes" id="UP001359485"/>
    </source>
</evidence>
<keyword evidence="5" id="KW-1185">Reference proteome</keyword>
<keyword evidence="2" id="KW-1133">Transmembrane helix</keyword>
<evidence type="ECO:0000313" key="3">
    <source>
        <dbReference type="EMBL" id="KAK6624189.1"/>
    </source>
</evidence>
<evidence type="ECO:0000313" key="6">
    <source>
        <dbReference type="Proteomes" id="UP001372834"/>
    </source>
</evidence>
<proteinExistence type="predicted"/>
<comment type="caution">
    <text evidence="4">The sequence shown here is derived from an EMBL/GenBank/DDBJ whole genome shotgun (WGS) entry which is preliminary data.</text>
</comment>
<feature type="transmembrane region" description="Helical" evidence="2">
    <location>
        <begin position="154"/>
        <end position="176"/>
    </location>
</feature>
<dbReference type="EMBL" id="JAWJWF010000046">
    <property type="protein sequence ID" value="KAK6624189.1"/>
    <property type="molecule type" value="Genomic_DNA"/>
</dbReference>